<evidence type="ECO:0000256" key="1">
    <source>
        <dbReference type="SAM" id="Phobius"/>
    </source>
</evidence>
<dbReference type="EMBL" id="JALJOR010000005">
    <property type="protein sequence ID" value="KAK9816770.1"/>
    <property type="molecule type" value="Genomic_DNA"/>
</dbReference>
<accession>A0AAW1Q781</accession>
<name>A0AAW1Q781_9CHLO</name>
<gene>
    <name evidence="2" type="ORF">WJX72_004924</name>
</gene>
<reference evidence="2 3" key="1">
    <citation type="journal article" date="2024" name="Nat. Commun.">
        <title>Phylogenomics reveals the evolutionary origins of lichenization in chlorophyte algae.</title>
        <authorList>
            <person name="Puginier C."/>
            <person name="Libourel C."/>
            <person name="Otte J."/>
            <person name="Skaloud P."/>
            <person name="Haon M."/>
            <person name="Grisel S."/>
            <person name="Petersen M."/>
            <person name="Berrin J.G."/>
            <person name="Delaux P.M."/>
            <person name="Dal Grande F."/>
            <person name="Keller J."/>
        </authorList>
    </citation>
    <scope>NUCLEOTIDE SEQUENCE [LARGE SCALE GENOMIC DNA]</scope>
    <source>
        <strain evidence="2 3">SAG 2043</strain>
    </source>
</reference>
<dbReference type="AlphaFoldDB" id="A0AAW1Q781"/>
<organism evidence="2 3">
    <name type="scientific">[Myrmecia] bisecta</name>
    <dbReference type="NCBI Taxonomy" id="41462"/>
    <lineage>
        <taxon>Eukaryota</taxon>
        <taxon>Viridiplantae</taxon>
        <taxon>Chlorophyta</taxon>
        <taxon>core chlorophytes</taxon>
        <taxon>Trebouxiophyceae</taxon>
        <taxon>Trebouxiales</taxon>
        <taxon>Trebouxiaceae</taxon>
        <taxon>Myrmecia</taxon>
    </lineage>
</organism>
<evidence type="ECO:0000313" key="2">
    <source>
        <dbReference type="EMBL" id="KAK9816770.1"/>
    </source>
</evidence>
<keyword evidence="1" id="KW-1133">Transmembrane helix</keyword>
<comment type="caution">
    <text evidence="2">The sequence shown here is derived from an EMBL/GenBank/DDBJ whole genome shotgun (WGS) entry which is preliminary data.</text>
</comment>
<evidence type="ECO:0000313" key="3">
    <source>
        <dbReference type="Proteomes" id="UP001489004"/>
    </source>
</evidence>
<feature type="transmembrane region" description="Helical" evidence="1">
    <location>
        <begin position="143"/>
        <end position="168"/>
    </location>
</feature>
<dbReference type="Proteomes" id="UP001489004">
    <property type="component" value="Unassembled WGS sequence"/>
</dbReference>
<feature type="transmembrane region" description="Helical" evidence="1">
    <location>
        <begin position="102"/>
        <end position="131"/>
    </location>
</feature>
<protein>
    <recommendedName>
        <fullName evidence="4">Transmembrane protein</fullName>
    </recommendedName>
</protein>
<sequence length="258" mass="28416">MLSSVAHCGLYSLIPAAKAFVALRSAFAPRAAAVFHRSWHNTRSTRARLSIANGEFDDYDPRERFDPFAPPPRQGYRRYQPRQRPAEQEVKVTFQQADLSRFLLPGIGVVALATFIGPFVGALVMGSLALGAALTAGAAMFTLAWLLIPLMIGASFLMFGGLAFGVVATTAGAFLLPMLAMVGGSVALGSFLMKSFRQAPEPVPGTVDVKVEEPEETLEERIRRENVEDARRMAAELRSFDEVLSRREEKRRVDDWRN</sequence>
<evidence type="ECO:0008006" key="4">
    <source>
        <dbReference type="Google" id="ProtNLM"/>
    </source>
</evidence>
<keyword evidence="3" id="KW-1185">Reference proteome</keyword>
<feature type="transmembrane region" description="Helical" evidence="1">
    <location>
        <begin position="174"/>
        <end position="193"/>
    </location>
</feature>
<keyword evidence="1" id="KW-0812">Transmembrane</keyword>
<keyword evidence="1" id="KW-0472">Membrane</keyword>
<proteinExistence type="predicted"/>